<dbReference type="EMBL" id="JACAZI010000004">
    <property type="protein sequence ID" value="KAF7361948.1"/>
    <property type="molecule type" value="Genomic_DNA"/>
</dbReference>
<dbReference type="Gene3D" id="2.40.70.10">
    <property type="entry name" value="Acid Proteases"/>
    <property type="match status" value="2"/>
</dbReference>
<feature type="domain" description="Peptidase A1" evidence="6">
    <location>
        <begin position="125"/>
        <end position="462"/>
    </location>
</feature>
<dbReference type="PANTHER" id="PTHR47966:SF51">
    <property type="entry name" value="BETA-SITE APP-CLEAVING ENZYME, ISOFORM A-RELATED"/>
    <property type="match status" value="1"/>
</dbReference>
<dbReference type="InterPro" id="IPR034164">
    <property type="entry name" value="Pepsin-like_dom"/>
</dbReference>
<accession>A0A8H7D7R7</accession>
<dbReference type="GO" id="GO:0004190">
    <property type="term" value="F:aspartic-type endopeptidase activity"/>
    <property type="evidence" value="ECO:0007669"/>
    <property type="project" value="UniProtKB-KW"/>
</dbReference>
<name>A0A8H7D7R7_9AGAR</name>
<keyword evidence="5" id="KW-0732">Signal</keyword>
<feature type="chain" id="PRO_5034017657" evidence="5">
    <location>
        <begin position="17"/>
        <end position="469"/>
    </location>
</feature>
<dbReference type="FunFam" id="2.40.70.10:FF:000008">
    <property type="entry name" value="Cathepsin D"/>
    <property type="match status" value="1"/>
</dbReference>
<feature type="signal peptide" evidence="5">
    <location>
        <begin position="1"/>
        <end position="16"/>
    </location>
</feature>
<evidence type="ECO:0000256" key="2">
    <source>
        <dbReference type="ARBA" id="ARBA00022750"/>
    </source>
</evidence>
<dbReference type="Proteomes" id="UP000620124">
    <property type="component" value="Unassembled WGS sequence"/>
</dbReference>
<gene>
    <name evidence="7" type="ORF">MVEN_00539800</name>
</gene>
<evidence type="ECO:0000256" key="3">
    <source>
        <dbReference type="PIRSR" id="PIRSR601461-1"/>
    </source>
</evidence>
<reference evidence="7" key="1">
    <citation type="submission" date="2020-05" db="EMBL/GenBank/DDBJ databases">
        <title>Mycena genomes resolve the evolution of fungal bioluminescence.</title>
        <authorList>
            <person name="Tsai I.J."/>
        </authorList>
    </citation>
    <scope>NUCLEOTIDE SEQUENCE</scope>
    <source>
        <strain evidence="7">CCC161011</strain>
    </source>
</reference>
<keyword evidence="2 4" id="KW-0064">Aspartyl protease</keyword>
<feature type="active site" evidence="3">
    <location>
        <position position="326"/>
    </location>
</feature>
<evidence type="ECO:0000313" key="7">
    <source>
        <dbReference type="EMBL" id="KAF7361948.1"/>
    </source>
</evidence>
<dbReference type="PANTHER" id="PTHR47966">
    <property type="entry name" value="BETA-SITE APP-CLEAVING ENZYME, ISOFORM A-RELATED"/>
    <property type="match status" value="1"/>
</dbReference>
<proteinExistence type="inferred from homology"/>
<comment type="caution">
    <text evidence="7">The sequence shown here is derived from an EMBL/GenBank/DDBJ whole genome shotgun (WGS) entry which is preliminary data.</text>
</comment>
<keyword evidence="4 7" id="KW-0645">Protease</keyword>
<keyword evidence="4" id="KW-0378">Hydrolase</keyword>
<evidence type="ECO:0000313" key="8">
    <source>
        <dbReference type="Proteomes" id="UP000620124"/>
    </source>
</evidence>
<dbReference type="AlphaFoldDB" id="A0A8H7D7R7"/>
<sequence length="469" mass="51291">MFYSVFSGLFVSSVLTVVDVCANPLPPPPTGFSVPINRSFHQRPPVNSSSLPVCNVQPIKHECKGLQLKYRDVDKNFNNGIQFGPIFDTGNMYETAEAFIPPVLAQTHATTSLKDFMAENLDMMYYGSVKVGTPPQELTVDIDTGSADLWFPWNCPDCTNKQFEDFKSSTCKNSDESFSICYGSGEVYGTLMQETVSIGGLEVQDQWFGGVSEVSGDFNNLPNDGLVGLAFGSIAQCGKPTIFENLIANGKVSPSIFSVHLARHGGRDDSSLCFGCIDYRFMLKPLDPIVWVPVLTKAYWSVPMDGMVVDEKRELQVPTPVRAMIDTGTTLIYLPQAVASAFYAMVRSISILSIAVPPTCRHQIPGSKRALQFGPEFYTYPCSTALNIEFVFAGHRFPINIADFNLGMTEPNSPDCVGGILSLSPDDFPSDLAIIGDEFLKSWYSIFDYSGGPDGCARVGFSPSINNGR</sequence>
<comment type="similarity">
    <text evidence="1 4">Belongs to the peptidase A1 family.</text>
</comment>
<keyword evidence="8" id="KW-1185">Reference proteome</keyword>
<dbReference type="OrthoDB" id="2747330at2759"/>
<dbReference type="Pfam" id="PF00026">
    <property type="entry name" value="Asp"/>
    <property type="match status" value="1"/>
</dbReference>
<dbReference type="InterPro" id="IPR033121">
    <property type="entry name" value="PEPTIDASE_A1"/>
</dbReference>
<dbReference type="SUPFAM" id="SSF50630">
    <property type="entry name" value="Acid proteases"/>
    <property type="match status" value="1"/>
</dbReference>
<protein>
    <submittedName>
        <fullName evidence="7">Acid protease</fullName>
    </submittedName>
</protein>
<dbReference type="PROSITE" id="PS51767">
    <property type="entry name" value="PEPTIDASE_A1"/>
    <property type="match status" value="1"/>
</dbReference>
<dbReference type="InterPro" id="IPR001461">
    <property type="entry name" value="Aspartic_peptidase_A1"/>
</dbReference>
<dbReference type="PRINTS" id="PR00792">
    <property type="entry name" value="PEPSIN"/>
</dbReference>
<dbReference type="GO" id="GO:0006508">
    <property type="term" value="P:proteolysis"/>
    <property type="evidence" value="ECO:0007669"/>
    <property type="project" value="UniProtKB-KW"/>
</dbReference>
<organism evidence="7 8">
    <name type="scientific">Mycena venus</name>
    <dbReference type="NCBI Taxonomy" id="2733690"/>
    <lineage>
        <taxon>Eukaryota</taxon>
        <taxon>Fungi</taxon>
        <taxon>Dikarya</taxon>
        <taxon>Basidiomycota</taxon>
        <taxon>Agaricomycotina</taxon>
        <taxon>Agaricomycetes</taxon>
        <taxon>Agaricomycetidae</taxon>
        <taxon>Agaricales</taxon>
        <taxon>Marasmiineae</taxon>
        <taxon>Mycenaceae</taxon>
        <taxon>Mycena</taxon>
    </lineage>
</organism>
<evidence type="ECO:0000256" key="5">
    <source>
        <dbReference type="SAM" id="SignalP"/>
    </source>
</evidence>
<evidence type="ECO:0000256" key="1">
    <source>
        <dbReference type="ARBA" id="ARBA00007447"/>
    </source>
</evidence>
<dbReference type="CDD" id="cd05471">
    <property type="entry name" value="pepsin_like"/>
    <property type="match status" value="1"/>
</dbReference>
<evidence type="ECO:0000256" key="4">
    <source>
        <dbReference type="RuleBase" id="RU000454"/>
    </source>
</evidence>
<evidence type="ECO:0000259" key="6">
    <source>
        <dbReference type="PROSITE" id="PS51767"/>
    </source>
</evidence>
<dbReference type="InterPro" id="IPR021109">
    <property type="entry name" value="Peptidase_aspartic_dom_sf"/>
</dbReference>
<feature type="active site" evidence="3">
    <location>
        <position position="143"/>
    </location>
</feature>
<dbReference type="InterPro" id="IPR001969">
    <property type="entry name" value="Aspartic_peptidase_AS"/>
</dbReference>
<dbReference type="PROSITE" id="PS00141">
    <property type="entry name" value="ASP_PROTEASE"/>
    <property type="match status" value="2"/>
</dbReference>